<dbReference type="InterPro" id="IPR001293">
    <property type="entry name" value="Znf_TRAF"/>
</dbReference>
<accession>A0A7M5V4Q7</accession>
<dbReference type="PANTHER" id="PTHR10131">
    <property type="entry name" value="TNF RECEPTOR ASSOCIATED FACTOR"/>
    <property type="match status" value="1"/>
</dbReference>
<keyword evidence="9" id="KW-1185">Reference proteome</keyword>
<feature type="coiled-coil region" evidence="5">
    <location>
        <begin position="183"/>
        <end position="224"/>
    </location>
</feature>
<keyword evidence="3 4" id="KW-0862">Zinc</keyword>
<evidence type="ECO:0000259" key="7">
    <source>
        <dbReference type="PROSITE" id="PS50145"/>
    </source>
</evidence>
<dbReference type="OrthoDB" id="5945397at2759"/>
<evidence type="ECO:0000256" key="4">
    <source>
        <dbReference type="PROSITE-ProRule" id="PRU00207"/>
    </source>
</evidence>
<dbReference type="PROSITE" id="PS00518">
    <property type="entry name" value="ZF_RING_1"/>
    <property type="match status" value="1"/>
</dbReference>
<dbReference type="Pfam" id="PF21363">
    <property type="entry name" value="TRAF3_RING"/>
    <property type="match status" value="1"/>
</dbReference>
<evidence type="ECO:0000313" key="8">
    <source>
        <dbReference type="EnsemblMetazoa" id="CLYHEMP003562.2"/>
    </source>
</evidence>
<sequence>MSQKGGYKLNFVHRQPDNTICSICRLVLCNPMQAERCGHRYCKSCLYDLPKRNGFHICPQDGSEMKLFQDNAKQMEILELLVKCPNNQSGSCNWIKELRHLRVHLEVECLFEFVKCTNFGCTAKMERRSLKNHKLSDCKYRLVCCQYCSHQHAQYTEKSHLKVCTEVPIGIHRSKECTRRKIFEAMEIQLKDQTAEMKKLQDIIRQQKVEIDQHKTENQMLKKKVYHQEQTMSTLKRDQEDMCGKFNRICNVIRK</sequence>
<dbReference type="GeneID" id="136813898"/>
<keyword evidence="5" id="KW-0175">Coiled coil</keyword>
<evidence type="ECO:0000256" key="2">
    <source>
        <dbReference type="ARBA" id="ARBA00022771"/>
    </source>
</evidence>
<dbReference type="Proteomes" id="UP000594262">
    <property type="component" value="Unplaced"/>
</dbReference>
<dbReference type="PROSITE" id="PS50145">
    <property type="entry name" value="ZF_TRAF"/>
    <property type="match status" value="1"/>
</dbReference>
<feature type="domain" description="TRAF-type" evidence="7">
    <location>
        <begin position="103"/>
        <end position="151"/>
    </location>
</feature>
<reference evidence="8" key="1">
    <citation type="submission" date="2021-01" db="UniProtKB">
        <authorList>
            <consortium name="EnsemblMetazoa"/>
        </authorList>
    </citation>
    <scope>IDENTIFICATION</scope>
</reference>
<dbReference type="RefSeq" id="XP_066926496.1">
    <property type="nucleotide sequence ID" value="XM_067070395.1"/>
</dbReference>
<keyword evidence="1 4" id="KW-0479">Metal-binding</keyword>
<dbReference type="InterPro" id="IPR017907">
    <property type="entry name" value="Znf_RING_CS"/>
</dbReference>
<dbReference type="PANTHER" id="PTHR10131:SF94">
    <property type="entry name" value="TNF RECEPTOR-ASSOCIATED FACTOR 4"/>
    <property type="match status" value="1"/>
</dbReference>
<feature type="zinc finger region" description="TRAF-type" evidence="4">
    <location>
        <begin position="103"/>
        <end position="151"/>
    </location>
</feature>
<evidence type="ECO:0000259" key="6">
    <source>
        <dbReference type="PROSITE" id="PS50089"/>
    </source>
</evidence>
<dbReference type="EnsemblMetazoa" id="CLYHEMT003562.2">
    <property type="protein sequence ID" value="CLYHEMP003562.2"/>
    <property type="gene ID" value="CLYHEMG003562"/>
</dbReference>
<dbReference type="SUPFAM" id="SSF57850">
    <property type="entry name" value="RING/U-box"/>
    <property type="match status" value="1"/>
</dbReference>
<dbReference type="Gene3D" id="3.30.40.10">
    <property type="entry name" value="Zinc/RING finger domain, C3HC4 (zinc finger)"/>
    <property type="match status" value="2"/>
</dbReference>
<evidence type="ECO:0000256" key="1">
    <source>
        <dbReference type="ARBA" id="ARBA00022723"/>
    </source>
</evidence>
<dbReference type="GO" id="GO:0043122">
    <property type="term" value="P:regulation of canonical NF-kappaB signal transduction"/>
    <property type="evidence" value="ECO:0007669"/>
    <property type="project" value="TreeGrafter"/>
</dbReference>
<evidence type="ECO:0000313" key="9">
    <source>
        <dbReference type="Proteomes" id="UP000594262"/>
    </source>
</evidence>
<dbReference type="AlphaFoldDB" id="A0A7M5V4Q7"/>
<dbReference type="InterPro" id="IPR001841">
    <property type="entry name" value="Znf_RING"/>
</dbReference>
<proteinExistence type="predicted"/>
<name>A0A7M5V4Q7_9CNID</name>
<dbReference type="PROSITE" id="PS50089">
    <property type="entry name" value="ZF_RING_2"/>
    <property type="match status" value="1"/>
</dbReference>
<evidence type="ECO:0000256" key="3">
    <source>
        <dbReference type="ARBA" id="ARBA00022833"/>
    </source>
</evidence>
<dbReference type="InterPro" id="IPR013083">
    <property type="entry name" value="Znf_RING/FYVE/PHD"/>
</dbReference>
<dbReference type="GO" id="GO:0008270">
    <property type="term" value="F:zinc ion binding"/>
    <property type="evidence" value="ECO:0007669"/>
    <property type="project" value="UniProtKB-KW"/>
</dbReference>
<protein>
    <submittedName>
        <fullName evidence="8">Uncharacterized protein</fullName>
    </submittedName>
</protein>
<keyword evidence="2 4" id="KW-0863">Zinc-finger</keyword>
<dbReference type="InterPro" id="IPR049440">
    <property type="entry name" value="TRAF3/5_RING"/>
</dbReference>
<feature type="domain" description="RING-type" evidence="6">
    <location>
        <begin position="21"/>
        <end position="61"/>
    </location>
</feature>
<dbReference type="SUPFAM" id="SSF49599">
    <property type="entry name" value="TRAF domain-like"/>
    <property type="match status" value="1"/>
</dbReference>
<evidence type="ECO:0000256" key="5">
    <source>
        <dbReference type="SAM" id="Coils"/>
    </source>
</evidence>
<organism evidence="8 9">
    <name type="scientific">Clytia hemisphaerica</name>
    <dbReference type="NCBI Taxonomy" id="252671"/>
    <lineage>
        <taxon>Eukaryota</taxon>
        <taxon>Metazoa</taxon>
        <taxon>Cnidaria</taxon>
        <taxon>Hydrozoa</taxon>
        <taxon>Hydroidolina</taxon>
        <taxon>Leptothecata</taxon>
        <taxon>Obeliida</taxon>
        <taxon>Clytiidae</taxon>
        <taxon>Clytia</taxon>
    </lineage>
</organism>